<dbReference type="Proteomes" id="UP000481153">
    <property type="component" value="Unassembled WGS sequence"/>
</dbReference>
<proteinExistence type="predicted"/>
<gene>
    <name evidence="2" type="ORF">Ae201684_011955</name>
</gene>
<name>A0A6G0WSW7_9STRA</name>
<feature type="compositionally biased region" description="Acidic residues" evidence="1">
    <location>
        <begin position="129"/>
        <end position="141"/>
    </location>
</feature>
<dbReference type="VEuPathDB" id="FungiDB:AeMF1_015898"/>
<evidence type="ECO:0000313" key="3">
    <source>
        <dbReference type="Proteomes" id="UP000481153"/>
    </source>
</evidence>
<evidence type="ECO:0000313" key="2">
    <source>
        <dbReference type="EMBL" id="KAF0730532.1"/>
    </source>
</evidence>
<comment type="caution">
    <text evidence="2">The sequence shown here is derived from an EMBL/GenBank/DDBJ whole genome shotgun (WGS) entry which is preliminary data.</text>
</comment>
<feature type="region of interest" description="Disordered" evidence="1">
    <location>
        <begin position="128"/>
        <end position="159"/>
    </location>
</feature>
<evidence type="ECO:0000256" key="1">
    <source>
        <dbReference type="SAM" id="MobiDB-lite"/>
    </source>
</evidence>
<sequence>MPQIACLPWHKPAPMSSLWRTFALCSPQATRPKRKQVTFTTATTYIFPLEYGGSAIPSDHGPPIGLANAHTRQECHHLDNVGPKRGRVRKFDHVERMVLLQQKASYSRKEVASFCFEAIAIRQSRLDTQYDDEEEDNDDEEPQHVVKRRKIEHSCKSNP</sequence>
<organism evidence="2 3">
    <name type="scientific">Aphanomyces euteiches</name>
    <dbReference type="NCBI Taxonomy" id="100861"/>
    <lineage>
        <taxon>Eukaryota</taxon>
        <taxon>Sar</taxon>
        <taxon>Stramenopiles</taxon>
        <taxon>Oomycota</taxon>
        <taxon>Saprolegniomycetes</taxon>
        <taxon>Saprolegniales</taxon>
        <taxon>Verrucalvaceae</taxon>
        <taxon>Aphanomyces</taxon>
    </lineage>
</organism>
<dbReference type="AlphaFoldDB" id="A0A6G0WSW7"/>
<accession>A0A6G0WSW7</accession>
<reference evidence="2 3" key="1">
    <citation type="submission" date="2019-07" db="EMBL/GenBank/DDBJ databases">
        <title>Genomics analysis of Aphanomyces spp. identifies a new class of oomycete effector associated with host adaptation.</title>
        <authorList>
            <person name="Gaulin E."/>
        </authorList>
    </citation>
    <scope>NUCLEOTIDE SEQUENCE [LARGE SCALE GENOMIC DNA]</scope>
    <source>
        <strain evidence="2 3">ATCC 201684</strain>
    </source>
</reference>
<keyword evidence="3" id="KW-1185">Reference proteome</keyword>
<protein>
    <submittedName>
        <fullName evidence="2">Uncharacterized protein</fullName>
    </submittedName>
</protein>
<dbReference type="EMBL" id="VJMJ01000153">
    <property type="protein sequence ID" value="KAF0730532.1"/>
    <property type="molecule type" value="Genomic_DNA"/>
</dbReference>